<evidence type="ECO:0000256" key="1">
    <source>
        <dbReference type="SAM" id="MobiDB-lite"/>
    </source>
</evidence>
<dbReference type="EMBL" id="CP163443">
    <property type="protein sequence ID" value="XDQ59290.1"/>
    <property type="molecule type" value="Genomic_DNA"/>
</dbReference>
<evidence type="ECO:0000313" key="2">
    <source>
        <dbReference type="EMBL" id="XDQ59290.1"/>
    </source>
</evidence>
<dbReference type="RefSeq" id="WP_369252919.1">
    <property type="nucleotide sequence ID" value="NZ_CP163443.1"/>
</dbReference>
<organism evidence="2">
    <name type="scientific">Streptomyces sp. R41</name>
    <dbReference type="NCBI Taxonomy" id="3238632"/>
    <lineage>
        <taxon>Bacteria</taxon>
        <taxon>Bacillati</taxon>
        <taxon>Actinomycetota</taxon>
        <taxon>Actinomycetes</taxon>
        <taxon>Kitasatosporales</taxon>
        <taxon>Streptomycetaceae</taxon>
        <taxon>Streptomyces</taxon>
    </lineage>
</organism>
<protein>
    <recommendedName>
        <fullName evidence="3">Amidohydrolase 3 domain-containing protein</fullName>
    </recommendedName>
</protein>
<reference evidence="2" key="1">
    <citation type="submission" date="2024-07" db="EMBL/GenBank/DDBJ databases">
        <authorList>
            <person name="Yu S.T."/>
        </authorList>
    </citation>
    <scope>NUCLEOTIDE SEQUENCE</scope>
    <source>
        <strain evidence="2">R41</strain>
    </source>
</reference>
<proteinExistence type="predicted"/>
<accession>A0AB39RX40</accession>
<dbReference type="AlphaFoldDB" id="A0AB39RX40"/>
<feature type="region of interest" description="Disordered" evidence="1">
    <location>
        <begin position="33"/>
        <end position="94"/>
    </location>
</feature>
<sequence length="94" mass="10146">MTVNAAYTAADEHEAGRLAPGFRADLRVFADDPLTTGRDRTAGSAGAVDRPRRQGHVPGRGLVGQALRRARVRGTPRRSWDPRSTSGQLRWPGG</sequence>
<evidence type="ECO:0008006" key="3">
    <source>
        <dbReference type="Google" id="ProtNLM"/>
    </source>
</evidence>
<gene>
    <name evidence="2" type="ORF">AB5J53_47410</name>
</gene>
<name>A0AB39RX40_9ACTN</name>